<sequence length="167" mass="18331">MAQPQKTVFLDSTLSVPRNCTANITHPIFCSESYVISQATSNSRHSIHGNSLNFHMFSFLVFASSRQAGTLADHMHLSAHDYPAISNNSWLATIPHISRKVLSGDYRIGRCVILAESRTNLLPWCSASELMTPLMTLLAPGSSNLEMGMSTIDRSQCSRGCFLLLAV</sequence>
<name>A0ABQ7IZ63_9HELO</name>
<keyword evidence="2" id="KW-1185">Reference proteome</keyword>
<evidence type="ECO:0000313" key="1">
    <source>
        <dbReference type="EMBL" id="KAF7937596.1"/>
    </source>
</evidence>
<organism evidence="1 2">
    <name type="scientific">Botrytis deweyae</name>
    <dbReference type="NCBI Taxonomy" id="2478750"/>
    <lineage>
        <taxon>Eukaryota</taxon>
        <taxon>Fungi</taxon>
        <taxon>Dikarya</taxon>
        <taxon>Ascomycota</taxon>
        <taxon>Pezizomycotina</taxon>
        <taxon>Leotiomycetes</taxon>
        <taxon>Helotiales</taxon>
        <taxon>Sclerotiniaceae</taxon>
        <taxon>Botrytis</taxon>
    </lineage>
</organism>
<accession>A0ABQ7IZ63</accession>
<dbReference type="Proteomes" id="UP000783213">
    <property type="component" value="Unassembled WGS sequence"/>
</dbReference>
<dbReference type="GeneID" id="62228684"/>
<evidence type="ECO:0000313" key="2">
    <source>
        <dbReference type="Proteomes" id="UP000783213"/>
    </source>
</evidence>
<reference evidence="1 2" key="1">
    <citation type="journal article" date="2020" name="Genome Biol. Evol.">
        <title>Comparative genomics of Sclerotiniaceae.</title>
        <authorList>
            <person name="Valero Jimenez C.A."/>
            <person name="Steentjes M."/>
            <person name="Scholten O.E."/>
            <person name="Van Kan J.A.L."/>
        </authorList>
    </citation>
    <scope>NUCLEOTIDE SEQUENCE [LARGE SCALE GENOMIC DNA]</scope>
    <source>
        <strain evidence="1 2">B1</strain>
    </source>
</reference>
<dbReference type="RefSeq" id="XP_038814514.1">
    <property type="nucleotide sequence ID" value="XM_038949529.1"/>
</dbReference>
<dbReference type="EMBL" id="RCSX01000003">
    <property type="protein sequence ID" value="KAF7937596.1"/>
    <property type="molecule type" value="Genomic_DNA"/>
</dbReference>
<protein>
    <submittedName>
        <fullName evidence="1">Uncharacterized protein</fullName>
    </submittedName>
</protein>
<proteinExistence type="predicted"/>
<comment type="caution">
    <text evidence="1">The sequence shown here is derived from an EMBL/GenBank/DDBJ whole genome shotgun (WGS) entry which is preliminary data.</text>
</comment>
<gene>
    <name evidence="1" type="ORF">EAE98_001910</name>
</gene>